<dbReference type="Proteomes" id="UP000244248">
    <property type="component" value="Unassembled WGS sequence"/>
</dbReference>
<evidence type="ECO:0000313" key="3">
    <source>
        <dbReference type="Proteomes" id="UP000244248"/>
    </source>
</evidence>
<evidence type="ECO:0000259" key="1">
    <source>
        <dbReference type="Pfam" id="PF07588"/>
    </source>
</evidence>
<keyword evidence="3" id="KW-1185">Reference proteome</keyword>
<evidence type="ECO:0000313" key="2">
    <source>
        <dbReference type="EMBL" id="PTU32120.1"/>
    </source>
</evidence>
<dbReference type="RefSeq" id="WP_107939312.1">
    <property type="nucleotide sequence ID" value="NZ_QANS01000002.1"/>
</dbReference>
<dbReference type="Pfam" id="PF07588">
    <property type="entry name" value="DUF1554"/>
    <property type="match status" value="1"/>
</dbReference>
<dbReference type="PROSITE" id="PS51257">
    <property type="entry name" value="PROKAR_LIPOPROTEIN"/>
    <property type="match status" value="1"/>
</dbReference>
<dbReference type="OrthoDB" id="324891at2"/>
<sequence>MNYRVLILALLLTGCSGGNNTPSTGLKIFITEETHAGDFAGDPTLPGTTAIQKADAFCNSSRSKPSDDTYKALIVDGTSRDAVSLTDWVLKPDTDYYQAFNDVLIDRTTNAAIFAAYYRSMKNPIDPCGKNCAPEKQRTVWTGMIDASTFEAGTAFYNCNEWGQAGSITSQSGVFSLTTEIDGRAFATNGYAGCTTHQFPVYCVQQ</sequence>
<accession>A0A2T5MHT6</accession>
<dbReference type="AlphaFoldDB" id="A0A2T5MHT6"/>
<dbReference type="InterPro" id="IPR011448">
    <property type="entry name" value="DUF1554"/>
</dbReference>
<proteinExistence type="predicted"/>
<organism evidence="2 3">
    <name type="scientific">Stenotrophobium rhamnosiphilum</name>
    <dbReference type="NCBI Taxonomy" id="2029166"/>
    <lineage>
        <taxon>Bacteria</taxon>
        <taxon>Pseudomonadati</taxon>
        <taxon>Pseudomonadota</taxon>
        <taxon>Gammaproteobacteria</taxon>
        <taxon>Nevskiales</taxon>
        <taxon>Nevskiaceae</taxon>
        <taxon>Stenotrophobium</taxon>
    </lineage>
</organism>
<reference evidence="2 3" key="1">
    <citation type="submission" date="2018-04" db="EMBL/GenBank/DDBJ databases">
        <title>Novel species isolated from glacier.</title>
        <authorList>
            <person name="Liu Q."/>
            <person name="Xin Y.-H."/>
        </authorList>
    </citation>
    <scope>NUCLEOTIDE SEQUENCE [LARGE SCALE GENOMIC DNA]</scope>
    <source>
        <strain evidence="2 3">GT1R17</strain>
    </source>
</reference>
<dbReference type="InterPro" id="IPR016187">
    <property type="entry name" value="CTDL_fold"/>
</dbReference>
<gene>
    <name evidence="2" type="ORF">CJD38_05480</name>
</gene>
<dbReference type="EMBL" id="QANS01000002">
    <property type="protein sequence ID" value="PTU32120.1"/>
    <property type="molecule type" value="Genomic_DNA"/>
</dbReference>
<feature type="domain" description="DUF1554" evidence="1">
    <location>
        <begin position="49"/>
        <end position="176"/>
    </location>
</feature>
<dbReference type="SUPFAM" id="SSF56436">
    <property type="entry name" value="C-type lectin-like"/>
    <property type="match status" value="1"/>
</dbReference>
<comment type="caution">
    <text evidence="2">The sequence shown here is derived from an EMBL/GenBank/DDBJ whole genome shotgun (WGS) entry which is preliminary data.</text>
</comment>
<protein>
    <recommendedName>
        <fullName evidence="1">DUF1554 domain-containing protein</fullName>
    </recommendedName>
</protein>
<name>A0A2T5MHT6_9GAMM</name>